<dbReference type="EMBL" id="CM047942">
    <property type="protein sequence ID" value="KAI9901552.1"/>
    <property type="molecule type" value="Genomic_DNA"/>
</dbReference>
<protein>
    <submittedName>
        <fullName evidence="1">Uncharacterized protein</fullName>
    </submittedName>
</protein>
<reference evidence="1" key="1">
    <citation type="submission" date="2022-10" db="EMBL/GenBank/DDBJ databases">
        <title>Complete Genome of Trichothecium roseum strain YXFP-22015, a Plant Pathogen Isolated from Citrus.</title>
        <authorList>
            <person name="Wang Y."/>
            <person name="Zhu L."/>
        </authorList>
    </citation>
    <scope>NUCLEOTIDE SEQUENCE</scope>
    <source>
        <strain evidence="1">YXFP-22015</strain>
    </source>
</reference>
<organism evidence="1 2">
    <name type="scientific">Trichothecium roseum</name>
    <dbReference type="NCBI Taxonomy" id="47278"/>
    <lineage>
        <taxon>Eukaryota</taxon>
        <taxon>Fungi</taxon>
        <taxon>Dikarya</taxon>
        <taxon>Ascomycota</taxon>
        <taxon>Pezizomycotina</taxon>
        <taxon>Sordariomycetes</taxon>
        <taxon>Hypocreomycetidae</taxon>
        <taxon>Hypocreales</taxon>
        <taxon>Hypocreales incertae sedis</taxon>
        <taxon>Trichothecium</taxon>
    </lineage>
</organism>
<evidence type="ECO:0000313" key="1">
    <source>
        <dbReference type="EMBL" id="KAI9901552.1"/>
    </source>
</evidence>
<keyword evidence="2" id="KW-1185">Reference proteome</keyword>
<dbReference type="Proteomes" id="UP001163324">
    <property type="component" value="Chromosome 3"/>
</dbReference>
<gene>
    <name evidence="1" type="ORF">N3K66_003369</name>
</gene>
<evidence type="ECO:0000313" key="2">
    <source>
        <dbReference type="Proteomes" id="UP001163324"/>
    </source>
</evidence>
<accession>A0ACC0V7V0</accession>
<sequence length="595" mass="64861">MAVPPQLNNNPLAVASAADVDSHDSAGARKEAALDSEAHETREGSDSDEPIHLDAQAGVQNIEATTTVWTKGALITAYIMIWVIYFVNSLQQGTTGSLTPYVTSNFQQHSLTPTVGIISNIISGMSKLVIAKILDVIGRPTGYVLCITILTLGLVLMAACDGVEMYAAAQTFYWVGYTGLGFCLSIFIADTSSLRNRGLMFAFSNSPYIITSWVSGPIAESVLKTVGFRWGFGIFTIVTPILCLPLFFLFVHYLRIAKKRGLLPDRSSTRTPLQSFLHYCKEFDVVGLLLIIAGLSLFLLAFNLYSYQPLQWKSPLVLCFIIIGLLLLVAFALWEKYGAPVTFIPFELLLDRTVFGACILSATLFVSFYIWNAYFESFLQVVMGLTITQASYVGEIYSVGSCFWSIIVGLALRYTHRFKWIALYFGVPLTVLGAGLMIKFRQPDVNVGYIVMCQIFIAFAGGSLVITQQVAAMAAARHQHVAVVLAVEGMFSSIGGAIGLTVASAIWQASFPQALGKYLPASEQGNLTTIYGDLVTQLSYPEGSETRIAIQHAYGDAQKLMCISSTAILSIAFVAVAVWKDINLKDNKQVKGLVV</sequence>
<name>A0ACC0V7V0_9HYPO</name>
<proteinExistence type="predicted"/>
<comment type="caution">
    <text evidence="1">The sequence shown here is derived from an EMBL/GenBank/DDBJ whole genome shotgun (WGS) entry which is preliminary data.</text>
</comment>